<dbReference type="AlphaFoldDB" id="A0A382LCG3"/>
<reference evidence="1" key="1">
    <citation type="submission" date="2018-05" db="EMBL/GenBank/DDBJ databases">
        <authorList>
            <person name="Lanie J.A."/>
            <person name="Ng W.-L."/>
            <person name="Kazmierczak K.M."/>
            <person name="Andrzejewski T.M."/>
            <person name="Davidsen T.M."/>
            <person name="Wayne K.J."/>
            <person name="Tettelin H."/>
            <person name="Glass J.I."/>
            <person name="Rusch D."/>
            <person name="Podicherti R."/>
            <person name="Tsui H.-C.T."/>
            <person name="Winkler M.E."/>
        </authorList>
    </citation>
    <scope>NUCLEOTIDE SEQUENCE</scope>
</reference>
<sequence length="271" mass="29544">MRTLILAGLLLCGCLSIPGCSGTSEPEYVDVVCEETAVVSFDNRVVDKLELSPFHCGFQPSEPVDVEIEVIGNNDFPVSVITTSDYWDWWACGDFDYYSNLTEFGVVNASLVGEVEAGWNYVLVDIPYSCDTPPWTNTTSIITGSDLWSGNTYGSYLGALNSTSYYPVFIEEGRSATVKLVGGDDLSRFYPCSTDVVYPCDGAPGLEDESLYVDGYTYMGYVYTAQSDEWRISFSGDVVGGSDVLIQEVKGVATFDVRVTVSCDCAPFGDE</sequence>
<evidence type="ECO:0000313" key="1">
    <source>
        <dbReference type="EMBL" id="SVC33555.1"/>
    </source>
</evidence>
<accession>A0A382LCG3</accession>
<gene>
    <name evidence="1" type="ORF">METZ01_LOCUS286409</name>
</gene>
<dbReference type="EMBL" id="UINC01085732">
    <property type="protein sequence ID" value="SVC33555.1"/>
    <property type="molecule type" value="Genomic_DNA"/>
</dbReference>
<proteinExistence type="predicted"/>
<name>A0A382LCG3_9ZZZZ</name>
<protein>
    <submittedName>
        <fullName evidence="1">Uncharacterized protein</fullName>
    </submittedName>
</protein>
<organism evidence="1">
    <name type="scientific">marine metagenome</name>
    <dbReference type="NCBI Taxonomy" id="408172"/>
    <lineage>
        <taxon>unclassified sequences</taxon>
        <taxon>metagenomes</taxon>
        <taxon>ecological metagenomes</taxon>
    </lineage>
</organism>